<dbReference type="PANTHER" id="PTHR45744:SF2">
    <property type="entry name" value="TYROSINE AMINOTRANSFERASE"/>
    <property type="match status" value="1"/>
</dbReference>
<comment type="cofactor">
    <cofactor evidence="1">
        <name>pyridoxal 5'-phosphate</name>
        <dbReference type="ChEBI" id="CHEBI:597326"/>
    </cofactor>
</comment>
<dbReference type="EMBL" id="HBUE01154492">
    <property type="protein sequence ID" value="CAG6507034.1"/>
    <property type="molecule type" value="Transcribed_RNA"/>
</dbReference>
<evidence type="ECO:0000256" key="8">
    <source>
        <dbReference type="ARBA" id="ARBA00022898"/>
    </source>
</evidence>
<keyword evidence="6 12" id="KW-0032">Aminotransferase</keyword>
<dbReference type="GO" id="GO:0006572">
    <property type="term" value="P:L-tyrosine catabolic process"/>
    <property type="evidence" value="ECO:0007669"/>
    <property type="project" value="TreeGrafter"/>
</dbReference>
<dbReference type="EMBL" id="HBUE01106993">
    <property type="protein sequence ID" value="CAG6487588.1"/>
    <property type="molecule type" value="Transcribed_RNA"/>
</dbReference>
<dbReference type="GO" id="GO:0030170">
    <property type="term" value="F:pyridoxal phosphate binding"/>
    <property type="evidence" value="ECO:0007669"/>
    <property type="project" value="InterPro"/>
</dbReference>
<dbReference type="InterPro" id="IPR004838">
    <property type="entry name" value="NHTrfase_class1_PyrdxlP-BS"/>
</dbReference>
<dbReference type="EC" id="2.6.1.5" evidence="4"/>
<evidence type="ECO:0000256" key="6">
    <source>
        <dbReference type="ARBA" id="ARBA00022576"/>
    </source>
</evidence>
<sequence length="344" mass="37421">MKDLQELQALHLKSTRNLVKLGACGGAPANRSKWNVPVSEFAQLTHNPIRAIVEGLKIVPNPEKPLIALSIGDPTTFGNLKPAPQVIDAIRKVVKEGSKNGYGPSNGFPEARQAVAEYVAHQGPVSANDVILCSGCSCALDLCISVLAGPGQNILIPKPGFSIYKTLAEGFGVECRYYDLIPERNWEVDLDQLESLIDANTATIVVTNPSNPCGSVFSREHLEAILDIAERHFVPIIADEIYEHFVFPGQEFHSVSSLSRKVPVLSCGGLTKRFLVPGWRMGWIVIHDRDNVLQGVRKGLANLSSRILGANTLVQGALPEILRNTPQSFYDELVATLHVSIPPK</sequence>
<dbReference type="InterPro" id="IPR005958">
    <property type="entry name" value="TyrNic_aminoTrfase"/>
</dbReference>
<dbReference type="GO" id="GO:0006559">
    <property type="term" value="P:L-phenylalanine catabolic process"/>
    <property type="evidence" value="ECO:0007669"/>
    <property type="project" value="TreeGrafter"/>
</dbReference>
<keyword evidence="8" id="KW-0663">Pyridoxal phosphate</keyword>
<dbReference type="Pfam" id="PF00155">
    <property type="entry name" value="Aminotran_1_2"/>
    <property type="match status" value="1"/>
</dbReference>
<dbReference type="SUPFAM" id="SSF53383">
    <property type="entry name" value="PLP-dependent transferases"/>
    <property type="match status" value="1"/>
</dbReference>
<dbReference type="EMBL" id="HBUE01259538">
    <property type="protein sequence ID" value="CAG6558363.1"/>
    <property type="molecule type" value="Transcribed_RNA"/>
</dbReference>
<evidence type="ECO:0000256" key="9">
    <source>
        <dbReference type="ARBA" id="ARBA00031696"/>
    </source>
</evidence>
<comment type="catalytic activity">
    <reaction evidence="10">
        <text>L-tyrosine + 2-oxoglutarate = 3-(4-hydroxyphenyl)pyruvate + L-glutamate</text>
        <dbReference type="Rhea" id="RHEA:15093"/>
        <dbReference type="ChEBI" id="CHEBI:16810"/>
        <dbReference type="ChEBI" id="CHEBI:29985"/>
        <dbReference type="ChEBI" id="CHEBI:36242"/>
        <dbReference type="ChEBI" id="CHEBI:58315"/>
        <dbReference type="EC" id="2.6.1.5"/>
    </reaction>
</comment>
<reference evidence="12" key="1">
    <citation type="submission" date="2021-05" db="EMBL/GenBank/DDBJ databases">
        <authorList>
            <person name="Alioto T."/>
            <person name="Alioto T."/>
            <person name="Gomez Garrido J."/>
        </authorList>
    </citation>
    <scope>NUCLEOTIDE SEQUENCE</scope>
</reference>
<evidence type="ECO:0000256" key="7">
    <source>
        <dbReference type="ARBA" id="ARBA00022679"/>
    </source>
</evidence>
<name>A0A8D8DA11_CULPI</name>
<feature type="domain" description="Aminotransferase class I/classII large" evidence="11">
    <location>
        <begin position="65"/>
        <end position="337"/>
    </location>
</feature>
<dbReference type="PRINTS" id="PR00753">
    <property type="entry name" value="ACCSYNTHASE"/>
</dbReference>
<dbReference type="InterPro" id="IPR015424">
    <property type="entry name" value="PyrdxlP-dep_Trfase"/>
</dbReference>
<organism evidence="12">
    <name type="scientific">Culex pipiens</name>
    <name type="common">House mosquito</name>
    <dbReference type="NCBI Taxonomy" id="7175"/>
    <lineage>
        <taxon>Eukaryota</taxon>
        <taxon>Metazoa</taxon>
        <taxon>Ecdysozoa</taxon>
        <taxon>Arthropoda</taxon>
        <taxon>Hexapoda</taxon>
        <taxon>Insecta</taxon>
        <taxon>Pterygota</taxon>
        <taxon>Neoptera</taxon>
        <taxon>Endopterygota</taxon>
        <taxon>Diptera</taxon>
        <taxon>Nematocera</taxon>
        <taxon>Culicoidea</taxon>
        <taxon>Culicidae</taxon>
        <taxon>Culicinae</taxon>
        <taxon>Culicini</taxon>
        <taxon>Culex</taxon>
        <taxon>Culex</taxon>
    </lineage>
</organism>
<dbReference type="InterPro" id="IPR015422">
    <property type="entry name" value="PyrdxlP-dep_Trfase_small"/>
</dbReference>
<evidence type="ECO:0000259" key="11">
    <source>
        <dbReference type="Pfam" id="PF00155"/>
    </source>
</evidence>
<protein>
    <recommendedName>
        <fullName evidence="5">Tyrosine aminotransferase</fullName>
        <ecNumber evidence="4">2.6.1.5</ecNumber>
    </recommendedName>
    <alternativeName>
        <fullName evidence="9">L-tyrosine:2-oxoglutarate aminotransferase</fullName>
    </alternativeName>
</protein>
<evidence type="ECO:0000256" key="1">
    <source>
        <dbReference type="ARBA" id="ARBA00001933"/>
    </source>
</evidence>
<evidence type="ECO:0000256" key="5">
    <source>
        <dbReference type="ARBA" id="ARBA00015959"/>
    </source>
</evidence>
<comment type="similarity">
    <text evidence="3">Belongs to the class-I pyridoxal-phosphate-dependent aminotransferase family.</text>
</comment>
<dbReference type="InterPro" id="IPR004839">
    <property type="entry name" value="Aminotransferase_I/II_large"/>
</dbReference>
<dbReference type="AlphaFoldDB" id="A0A8D8DA11"/>
<keyword evidence="7 12" id="KW-0808">Transferase</keyword>
<comment type="pathway">
    <text evidence="2">Amino-acid degradation; L-phenylalanine degradation; acetoacetate and fumarate from L-phenylalanine: step 2/6.</text>
</comment>
<dbReference type="CDD" id="cd00609">
    <property type="entry name" value="AAT_like"/>
    <property type="match status" value="1"/>
</dbReference>
<dbReference type="FunFam" id="3.40.640.10:FF:000048">
    <property type="entry name" value="tyrosine aminotransferase"/>
    <property type="match status" value="1"/>
</dbReference>
<evidence type="ECO:0000256" key="10">
    <source>
        <dbReference type="ARBA" id="ARBA00047798"/>
    </source>
</evidence>
<dbReference type="NCBIfam" id="TIGR01265">
    <property type="entry name" value="tyr_nico_aTase"/>
    <property type="match status" value="1"/>
</dbReference>
<evidence type="ECO:0000256" key="2">
    <source>
        <dbReference type="ARBA" id="ARBA00005203"/>
    </source>
</evidence>
<dbReference type="PANTHER" id="PTHR45744">
    <property type="entry name" value="TYROSINE AMINOTRANSFERASE"/>
    <property type="match status" value="1"/>
</dbReference>
<dbReference type="Gene3D" id="3.40.640.10">
    <property type="entry name" value="Type I PLP-dependent aspartate aminotransferase-like (Major domain)"/>
    <property type="match status" value="1"/>
</dbReference>
<dbReference type="InterPro" id="IPR015421">
    <property type="entry name" value="PyrdxlP-dep_Trfase_major"/>
</dbReference>
<evidence type="ECO:0000256" key="3">
    <source>
        <dbReference type="ARBA" id="ARBA00007441"/>
    </source>
</evidence>
<dbReference type="GO" id="GO:0004838">
    <property type="term" value="F:L-tyrosine-2-oxoglutarate transaminase activity"/>
    <property type="evidence" value="ECO:0007669"/>
    <property type="project" value="TreeGrafter"/>
</dbReference>
<evidence type="ECO:0000313" key="12">
    <source>
        <dbReference type="EMBL" id="CAG6507034.1"/>
    </source>
</evidence>
<accession>A0A8D8DA11</accession>
<dbReference type="Gene3D" id="3.90.1150.10">
    <property type="entry name" value="Aspartate Aminotransferase, domain 1"/>
    <property type="match status" value="1"/>
</dbReference>
<dbReference type="PROSITE" id="PS00105">
    <property type="entry name" value="AA_TRANSFER_CLASS_1"/>
    <property type="match status" value="1"/>
</dbReference>
<proteinExistence type="inferred from homology"/>
<evidence type="ECO:0000256" key="4">
    <source>
        <dbReference type="ARBA" id="ARBA00012749"/>
    </source>
</evidence>